<dbReference type="Proteomes" id="UP000814140">
    <property type="component" value="Unassembled WGS sequence"/>
</dbReference>
<accession>A0ACB8TGK3</accession>
<name>A0ACB8TGK3_9AGAM</name>
<gene>
    <name evidence="1" type="ORF">BV25DRAFT_1780119</name>
</gene>
<feature type="non-terminal residue" evidence="1">
    <location>
        <position position="116"/>
    </location>
</feature>
<reference evidence="1" key="1">
    <citation type="submission" date="2021-03" db="EMBL/GenBank/DDBJ databases">
        <authorList>
            <consortium name="DOE Joint Genome Institute"/>
            <person name="Ahrendt S."/>
            <person name="Looney B.P."/>
            <person name="Miyauchi S."/>
            <person name="Morin E."/>
            <person name="Drula E."/>
            <person name="Courty P.E."/>
            <person name="Chicoki N."/>
            <person name="Fauchery L."/>
            <person name="Kohler A."/>
            <person name="Kuo A."/>
            <person name="Labutti K."/>
            <person name="Pangilinan J."/>
            <person name="Lipzen A."/>
            <person name="Riley R."/>
            <person name="Andreopoulos W."/>
            <person name="He G."/>
            <person name="Johnson J."/>
            <person name="Barry K.W."/>
            <person name="Grigoriev I.V."/>
            <person name="Nagy L."/>
            <person name="Hibbett D."/>
            <person name="Henrissat B."/>
            <person name="Matheny P.B."/>
            <person name="Labbe J."/>
            <person name="Martin F."/>
        </authorList>
    </citation>
    <scope>NUCLEOTIDE SEQUENCE</scope>
    <source>
        <strain evidence="1">HHB10654</strain>
    </source>
</reference>
<protein>
    <submittedName>
        <fullName evidence="1">Uncharacterized protein</fullName>
    </submittedName>
</protein>
<evidence type="ECO:0000313" key="1">
    <source>
        <dbReference type="EMBL" id="KAI0067562.1"/>
    </source>
</evidence>
<keyword evidence="2" id="KW-1185">Reference proteome</keyword>
<dbReference type="EMBL" id="MU277189">
    <property type="protein sequence ID" value="KAI0067562.1"/>
    <property type="molecule type" value="Genomic_DNA"/>
</dbReference>
<evidence type="ECO:0000313" key="2">
    <source>
        <dbReference type="Proteomes" id="UP000814140"/>
    </source>
</evidence>
<reference evidence="1" key="2">
    <citation type="journal article" date="2022" name="New Phytol.">
        <title>Evolutionary transition to the ectomycorrhizal habit in the genomes of a hyperdiverse lineage of mushroom-forming fungi.</title>
        <authorList>
            <person name="Looney B."/>
            <person name="Miyauchi S."/>
            <person name="Morin E."/>
            <person name="Drula E."/>
            <person name="Courty P.E."/>
            <person name="Kohler A."/>
            <person name="Kuo A."/>
            <person name="LaButti K."/>
            <person name="Pangilinan J."/>
            <person name="Lipzen A."/>
            <person name="Riley R."/>
            <person name="Andreopoulos W."/>
            <person name="He G."/>
            <person name="Johnson J."/>
            <person name="Nolan M."/>
            <person name="Tritt A."/>
            <person name="Barry K.W."/>
            <person name="Grigoriev I.V."/>
            <person name="Nagy L.G."/>
            <person name="Hibbett D."/>
            <person name="Henrissat B."/>
            <person name="Matheny P.B."/>
            <person name="Labbe J."/>
            <person name="Martin F.M."/>
        </authorList>
    </citation>
    <scope>NUCLEOTIDE SEQUENCE</scope>
    <source>
        <strain evidence="1">HHB10654</strain>
    </source>
</reference>
<organism evidence="1 2">
    <name type="scientific">Artomyces pyxidatus</name>
    <dbReference type="NCBI Taxonomy" id="48021"/>
    <lineage>
        <taxon>Eukaryota</taxon>
        <taxon>Fungi</taxon>
        <taxon>Dikarya</taxon>
        <taxon>Basidiomycota</taxon>
        <taxon>Agaricomycotina</taxon>
        <taxon>Agaricomycetes</taxon>
        <taxon>Russulales</taxon>
        <taxon>Auriscalpiaceae</taxon>
        <taxon>Artomyces</taxon>
    </lineage>
</organism>
<sequence>PQVEVYLDRTAKNGGGAPPLPKIARMLFGAKDFSSLSEDDKDTVFAKEEKLYRWKNLPNPKRVESATCQESVMVPEARNDEKFVCSDCLRLLKDKVFKNALARPMPDEENLKFTPH</sequence>
<proteinExistence type="predicted"/>
<feature type="non-terminal residue" evidence="1">
    <location>
        <position position="1"/>
    </location>
</feature>
<comment type="caution">
    <text evidence="1">The sequence shown here is derived from an EMBL/GenBank/DDBJ whole genome shotgun (WGS) entry which is preliminary data.</text>
</comment>